<dbReference type="RefSeq" id="WP_135053541.1">
    <property type="nucleotide sequence ID" value="NZ_JADGLI010000100.1"/>
</dbReference>
<name>A0A4Y9FJL8_STRAI</name>
<dbReference type="Proteomes" id="UP000297747">
    <property type="component" value="Unassembled WGS sequence"/>
</dbReference>
<evidence type="ECO:0000313" key="2">
    <source>
        <dbReference type="Proteomes" id="UP000297747"/>
    </source>
</evidence>
<gene>
    <name evidence="1" type="ORF">E4U01_10485</name>
</gene>
<reference evidence="1 2" key="1">
    <citation type="submission" date="2019-03" db="EMBL/GenBank/DDBJ databases">
        <title>Diversity of the mouse oral microbiome.</title>
        <authorList>
            <person name="Joseph S."/>
            <person name="Aduse-Opoku J."/>
            <person name="Curtis M."/>
            <person name="Wade W."/>
            <person name="Hashim A."/>
        </authorList>
    </citation>
    <scope>NUCLEOTIDE SEQUENCE [LARGE SCALE GENOMIC DNA]</scope>
    <source>
        <strain evidence="1 2">HT4</strain>
    </source>
</reference>
<dbReference type="AlphaFoldDB" id="A0A4Y9FJL8"/>
<evidence type="ECO:0000313" key="1">
    <source>
        <dbReference type="EMBL" id="TFU29092.1"/>
    </source>
</evidence>
<organism evidence="1 2">
    <name type="scientific">Streptococcus acidominimus</name>
    <dbReference type="NCBI Taxonomy" id="1326"/>
    <lineage>
        <taxon>Bacteria</taxon>
        <taxon>Bacillati</taxon>
        <taxon>Bacillota</taxon>
        <taxon>Bacilli</taxon>
        <taxon>Lactobacillales</taxon>
        <taxon>Streptococcaceae</taxon>
        <taxon>Streptococcus</taxon>
    </lineage>
</organism>
<accession>A0A4Y9FJL8</accession>
<dbReference type="EMBL" id="SPQA01000100">
    <property type="protein sequence ID" value="TFU29092.1"/>
    <property type="molecule type" value="Genomic_DNA"/>
</dbReference>
<proteinExistence type="predicted"/>
<protein>
    <submittedName>
        <fullName evidence="1">Uncharacterized protein</fullName>
    </submittedName>
</protein>
<comment type="caution">
    <text evidence="1">The sequence shown here is derived from an EMBL/GenBank/DDBJ whole genome shotgun (WGS) entry which is preliminary data.</text>
</comment>
<sequence length="86" mass="10228">MNNYSLYDHREIRKIEVVEFQQDMSSQVWFITLKVNDSFLISFAEDKLGDEIRSSSYSNKEFRILEEQDQNTGKHIKVIYLGECDD</sequence>